<evidence type="ECO:0000256" key="3">
    <source>
        <dbReference type="ARBA" id="ARBA00022679"/>
    </source>
</evidence>
<evidence type="ECO:0000256" key="2">
    <source>
        <dbReference type="ARBA" id="ARBA00022603"/>
    </source>
</evidence>
<keyword evidence="2" id="KW-0489">Methyltransferase</keyword>
<evidence type="ECO:0000313" key="8">
    <source>
        <dbReference type="EMBL" id="KAL1524008.1"/>
    </source>
</evidence>
<accession>A0AB34JSQ4</accession>
<proteinExistence type="inferred from homology"/>
<evidence type="ECO:0000256" key="5">
    <source>
        <dbReference type="SAM" id="MobiDB-lite"/>
    </source>
</evidence>
<keyword evidence="3" id="KW-0808">Transferase</keyword>
<evidence type="ECO:0000259" key="7">
    <source>
        <dbReference type="Pfam" id="PF00588"/>
    </source>
</evidence>
<reference evidence="8 9" key="1">
    <citation type="journal article" date="2024" name="Science">
        <title>Giant polyketide synthase enzymes in the biosynthesis of giant marine polyether toxins.</title>
        <authorList>
            <person name="Fallon T.R."/>
            <person name="Shende V.V."/>
            <person name="Wierzbicki I.H."/>
            <person name="Pendleton A.L."/>
            <person name="Watervoot N.F."/>
            <person name="Auber R.P."/>
            <person name="Gonzalez D.J."/>
            <person name="Wisecaver J.H."/>
            <person name="Moore B.S."/>
        </authorList>
    </citation>
    <scope>NUCLEOTIDE SEQUENCE [LARGE SCALE GENOMIC DNA]</scope>
    <source>
        <strain evidence="8 9">12B1</strain>
    </source>
</reference>
<dbReference type="PANTHER" id="PTHR42786">
    <property type="entry name" value="TRNA/RRNA METHYLTRANSFERASE"/>
    <property type="match status" value="1"/>
</dbReference>
<feature type="signal peptide" evidence="6">
    <location>
        <begin position="1"/>
        <end position="17"/>
    </location>
</feature>
<evidence type="ECO:0000313" key="9">
    <source>
        <dbReference type="Proteomes" id="UP001515480"/>
    </source>
</evidence>
<dbReference type="Gene3D" id="1.10.8.590">
    <property type="match status" value="1"/>
</dbReference>
<feature type="region of interest" description="Disordered" evidence="5">
    <location>
        <begin position="192"/>
        <end position="213"/>
    </location>
</feature>
<dbReference type="InterPro" id="IPR029026">
    <property type="entry name" value="tRNA_m1G_MTases_N"/>
</dbReference>
<dbReference type="EMBL" id="JBGBPQ010000005">
    <property type="protein sequence ID" value="KAL1524008.1"/>
    <property type="molecule type" value="Genomic_DNA"/>
</dbReference>
<dbReference type="GO" id="GO:0005829">
    <property type="term" value="C:cytosol"/>
    <property type="evidence" value="ECO:0007669"/>
    <property type="project" value="TreeGrafter"/>
</dbReference>
<gene>
    <name evidence="8" type="ORF">AB1Y20_018923</name>
</gene>
<dbReference type="InterPro" id="IPR001537">
    <property type="entry name" value="SpoU_MeTrfase"/>
</dbReference>
<sequence length="324" mass="35070">MALPAALLTLMATASSAAPLLGHIRVVCVGPSQPGNVGMIARACANFDCAQLALVAPEYERSSAEAASYERRFAVQEAGLRVLRQATVTASLGDALRGCALAVGFTRRRGLERSASAAHVSLRELARLRRELDPEARVAFVFGREASGLSSSEIGLCTHTCEILTAAEQGSLSLPAAVVLALGRTFEEELLREEGGRGGGEARGAPRALGGDVTSRTAATLRDGAVRPAARAQVAKMQPATIDDLEHVLKRWARLAGRRENADMPKEWVRTSRGNRPKHGVDRSISILRRLFQRARPTSRELRTMHHMLQQIEKPEPRNTRGRH</sequence>
<protein>
    <recommendedName>
        <fullName evidence="7">tRNA/rRNA methyltransferase SpoU type domain-containing protein</fullName>
    </recommendedName>
</protein>
<dbReference type="InterPro" id="IPR029028">
    <property type="entry name" value="Alpha/beta_knot_MTases"/>
</dbReference>
<comment type="caution">
    <text evidence="8">The sequence shown here is derived from an EMBL/GenBank/DDBJ whole genome shotgun (WGS) entry which is preliminary data.</text>
</comment>
<name>A0AB34JSQ4_PRYPA</name>
<dbReference type="AlphaFoldDB" id="A0AB34JSQ4"/>
<feature type="chain" id="PRO_5044279151" description="tRNA/rRNA methyltransferase SpoU type domain-containing protein" evidence="6">
    <location>
        <begin position="18"/>
        <end position="324"/>
    </location>
</feature>
<dbReference type="Pfam" id="PF00588">
    <property type="entry name" value="SpoU_methylase"/>
    <property type="match status" value="1"/>
</dbReference>
<dbReference type="InterPro" id="IPR004384">
    <property type="entry name" value="RNA_MeTrfase_TrmJ/LasT"/>
</dbReference>
<keyword evidence="4" id="KW-0949">S-adenosyl-L-methionine</keyword>
<organism evidence="8 9">
    <name type="scientific">Prymnesium parvum</name>
    <name type="common">Toxic golden alga</name>
    <dbReference type="NCBI Taxonomy" id="97485"/>
    <lineage>
        <taxon>Eukaryota</taxon>
        <taxon>Haptista</taxon>
        <taxon>Haptophyta</taxon>
        <taxon>Prymnesiophyceae</taxon>
        <taxon>Prymnesiales</taxon>
        <taxon>Prymnesiaceae</taxon>
        <taxon>Prymnesium</taxon>
    </lineage>
</organism>
<dbReference type="GO" id="GO:0002128">
    <property type="term" value="P:tRNA nucleoside ribose methylation"/>
    <property type="evidence" value="ECO:0007669"/>
    <property type="project" value="TreeGrafter"/>
</dbReference>
<feature type="domain" description="tRNA/rRNA methyltransferase SpoU type" evidence="7">
    <location>
        <begin position="24"/>
        <end position="182"/>
    </location>
</feature>
<evidence type="ECO:0000256" key="1">
    <source>
        <dbReference type="ARBA" id="ARBA00007228"/>
    </source>
</evidence>
<dbReference type="PANTHER" id="PTHR42786:SF2">
    <property type="entry name" value="TRNA (CYTIDINE_URIDINE-2'-O-)-METHYLTRANSFERASE TRMJ"/>
    <property type="match status" value="1"/>
</dbReference>
<dbReference type="CDD" id="cd18093">
    <property type="entry name" value="SpoU-like_TrmJ"/>
    <property type="match status" value="1"/>
</dbReference>
<keyword evidence="6" id="KW-0732">Signal</keyword>
<dbReference type="GO" id="GO:0003723">
    <property type="term" value="F:RNA binding"/>
    <property type="evidence" value="ECO:0007669"/>
    <property type="project" value="InterPro"/>
</dbReference>
<comment type="similarity">
    <text evidence="1">Belongs to the class IV-like SAM-binding methyltransferase superfamily. RNA methyltransferase TrmH family.</text>
</comment>
<keyword evidence="9" id="KW-1185">Reference proteome</keyword>
<evidence type="ECO:0000256" key="6">
    <source>
        <dbReference type="SAM" id="SignalP"/>
    </source>
</evidence>
<dbReference type="GO" id="GO:0008173">
    <property type="term" value="F:RNA methyltransferase activity"/>
    <property type="evidence" value="ECO:0007669"/>
    <property type="project" value="InterPro"/>
</dbReference>
<dbReference type="SUPFAM" id="SSF75217">
    <property type="entry name" value="alpha/beta knot"/>
    <property type="match status" value="1"/>
</dbReference>
<dbReference type="Gene3D" id="3.40.1280.10">
    <property type="match status" value="1"/>
</dbReference>
<dbReference type="Proteomes" id="UP001515480">
    <property type="component" value="Unassembled WGS sequence"/>
</dbReference>
<evidence type="ECO:0000256" key="4">
    <source>
        <dbReference type="ARBA" id="ARBA00022691"/>
    </source>
</evidence>